<feature type="transmembrane region" description="Helical" evidence="1">
    <location>
        <begin position="218"/>
        <end position="240"/>
    </location>
</feature>
<feature type="transmembrane region" description="Helical" evidence="1">
    <location>
        <begin position="187"/>
        <end position="206"/>
    </location>
</feature>
<feature type="transmembrane region" description="Helical" evidence="1">
    <location>
        <begin position="316"/>
        <end position="334"/>
    </location>
</feature>
<name>A0A1A8ZYR1_PLAOA</name>
<feature type="transmembrane region" description="Helical" evidence="1">
    <location>
        <begin position="286"/>
        <end position="304"/>
    </location>
</feature>
<proteinExistence type="predicted"/>
<dbReference type="Proteomes" id="UP000078555">
    <property type="component" value="Unassembled WGS sequence"/>
</dbReference>
<evidence type="ECO:0000313" key="5">
    <source>
        <dbReference type="Proteomes" id="UP000078555"/>
    </source>
</evidence>
<sequence>MLVREGVRAVLKVGIFDEIKVKILEEEAITTGGNILLSTHICTDARTTAVHPLIGKIAPVYTQHGDVHTTHLSSHLHKMIRLLRRNYQIAINTQHFKMHKSMFKCSVNIKRMFISTETGRHKRENDRDHWEVKANKLDDDSRDIYFSSELIERKIAGIRIRDSHNESLFEYLPIEGRTHNVPQNFKIIHYLFLFVITSGVLAIHILPEVGKEKCIRDMFTFEIYCSSCFLSFHGGFNSLLQLIHYGVPHKRKYKGLYNSLRFISSLIPLFFGLLSASLCENFPKDSILLLILSYLTLLLNYYLLHIKCLVPVWLYRQYKIVISVILLNLLLLLLSEAQIYKGRRYASPSVRLCVQSTLCCENSRYAFSVKWARRIHAIWGLKKCLYEHDDEVTKDFPPTLST</sequence>
<gene>
    <name evidence="2" type="ORF">POVWA1_057840</name>
    <name evidence="3" type="ORF">POVWA2_057190</name>
</gene>
<evidence type="ECO:0000256" key="1">
    <source>
        <dbReference type="SAM" id="Phobius"/>
    </source>
</evidence>
<keyword evidence="5" id="KW-1185">Reference proteome</keyword>
<dbReference type="EMBL" id="FLRE01000193">
    <property type="protein sequence ID" value="SBT48973.1"/>
    <property type="molecule type" value="Genomic_DNA"/>
</dbReference>
<reference evidence="4 5" key="1">
    <citation type="submission" date="2016-05" db="EMBL/GenBank/DDBJ databases">
        <authorList>
            <person name="Naeem Raeece"/>
        </authorList>
    </citation>
    <scope>NUCLEOTIDE SEQUENCE [LARGE SCALE GENOMIC DNA]</scope>
</reference>
<keyword evidence="1" id="KW-0472">Membrane</keyword>
<reference evidence="3" key="2">
    <citation type="submission" date="2016-05" db="EMBL/GenBank/DDBJ databases">
        <authorList>
            <person name="Lavstsen T."/>
            <person name="Jespersen J.S."/>
        </authorList>
    </citation>
    <scope>NUCLEOTIDE SEQUENCE [LARGE SCALE GENOMIC DNA]</scope>
</reference>
<keyword evidence="1" id="KW-0812">Transmembrane</keyword>
<accession>A0A1A8ZYR1</accession>
<keyword evidence="1" id="KW-1133">Transmembrane helix</keyword>
<dbReference type="AlphaFoldDB" id="A0A1A8ZYR1"/>
<evidence type="ECO:0000313" key="3">
    <source>
        <dbReference type="EMBL" id="SBT48973.1"/>
    </source>
</evidence>
<dbReference type="EMBL" id="FLRD01000150">
    <property type="protein sequence ID" value="SBT48531.1"/>
    <property type="molecule type" value="Genomic_DNA"/>
</dbReference>
<evidence type="ECO:0000313" key="2">
    <source>
        <dbReference type="EMBL" id="SBT48531.1"/>
    </source>
</evidence>
<organism evidence="3 4">
    <name type="scientific">Plasmodium ovale wallikeri</name>
    <dbReference type="NCBI Taxonomy" id="864142"/>
    <lineage>
        <taxon>Eukaryota</taxon>
        <taxon>Sar</taxon>
        <taxon>Alveolata</taxon>
        <taxon>Apicomplexa</taxon>
        <taxon>Aconoidasida</taxon>
        <taxon>Haemosporida</taxon>
        <taxon>Plasmodiidae</taxon>
        <taxon>Plasmodium</taxon>
        <taxon>Plasmodium (Plasmodium)</taxon>
    </lineage>
</organism>
<evidence type="ECO:0000313" key="4">
    <source>
        <dbReference type="Proteomes" id="UP000078550"/>
    </source>
</evidence>
<dbReference type="Proteomes" id="UP000078550">
    <property type="component" value="Unassembled WGS sequence"/>
</dbReference>
<protein>
    <submittedName>
        <fullName evidence="3">Uncharacterized protein</fullName>
    </submittedName>
</protein>
<feature type="transmembrane region" description="Helical" evidence="1">
    <location>
        <begin position="260"/>
        <end position="279"/>
    </location>
</feature>